<dbReference type="GO" id="GO:0020037">
    <property type="term" value="F:heme binding"/>
    <property type="evidence" value="ECO:0007669"/>
    <property type="project" value="InterPro"/>
</dbReference>
<evidence type="ECO:0000256" key="7">
    <source>
        <dbReference type="ARBA" id="ARBA00022989"/>
    </source>
</evidence>
<keyword evidence="10 14" id="KW-0503">Monooxygenase</keyword>
<evidence type="ECO:0000256" key="14">
    <source>
        <dbReference type="RuleBase" id="RU000461"/>
    </source>
</evidence>
<dbReference type="UniPathway" id="UPA00842"/>
<evidence type="ECO:0000256" key="4">
    <source>
        <dbReference type="ARBA" id="ARBA00022617"/>
    </source>
</evidence>
<evidence type="ECO:0000256" key="6">
    <source>
        <dbReference type="ARBA" id="ARBA00022723"/>
    </source>
</evidence>
<dbReference type="AlphaFoldDB" id="A0A291FB02"/>
<evidence type="ECO:0000256" key="8">
    <source>
        <dbReference type="ARBA" id="ARBA00023002"/>
    </source>
</evidence>
<dbReference type="InterPro" id="IPR001128">
    <property type="entry name" value="Cyt_P450"/>
</dbReference>
<evidence type="ECO:0000256" key="2">
    <source>
        <dbReference type="ARBA" id="ARBA00005122"/>
    </source>
</evidence>
<dbReference type="GO" id="GO:0016705">
    <property type="term" value="F:oxidoreductase activity, acting on paired donors, with incorporation or reduction of molecular oxygen"/>
    <property type="evidence" value="ECO:0007669"/>
    <property type="project" value="InterPro"/>
</dbReference>
<feature type="binding site" description="axial binding residue" evidence="13">
    <location>
        <position position="460"/>
    </location>
    <ligand>
        <name>heme</name>
        <dbReference type="ChEBI" id="CHEBI:30413"/>
    </ligand>
    <ligandPart>
        <name>Fe</name>
        <dbReference type="ChEBI" id="CHEBI:18248"/>
    </ligandPart>
</feature>
<comment type="similarity">
    <text evidence="3 14">Belongs to the cytochrome P450 family.</text>
</comment>
<sequence>MRMDFSFIVHVGCLLLLLLLVRIVINIWWIPRRLKSCFESQGVFGPPYKLLYGNTTQVIQIMIAANSSSMDLSHDILPRVLPEIYSWTKLYGKNFVYWFGPTPRIVIPQPELIREVLCDKSGSFEKPEIPIQLRQLSGDGLANSRGGKWARQRRLIAPAFHLETLKAMVVPVVVGSTANMLQRWNHRIASGSQEIEVGDEFRNLTADIIAKTAFGSSFEEGKQIFDLQTHQAILAAESFRKFNIPGYRFLPTRSNLKAQKIDSEIQRALSRIIINREKNAEAENEKKDLLGTIMMGGSGGMRKHEMGYQDVIDECKTLFVAGHETTAILLVWSIILLAMDTHWQDKARQEVLHFCNNGNAPDVDALTRLKIVNMILHEVLRLYPPLPFMIRKTNKMTKLGRFVLPKGTEISIPIAALHHDEELWGEDAKEFNPWRFQGGVSKAANHQAAFMPFGLGPRICVGMNFSLIESKVVLAMILQRFSWALSPAYVHAPAQNFTIRPQHGAQVIFNKVSFNE</sequence>
<evidence type="ECO:0000256" key="12">
    <source>
        <dbReference type="ARBA" id="ARBA00023136"/>
    </source>
</evidence>
<dbReference type="PRINTS" id="PR00385">
    <property type="entry name" value="P450"/>
</dbReference>
<dbReference type="PANTHER" id="PTHR24282:SF211">
    <property type="entry name" value="CYTOCHROME P450-RELATED"/>
    <property type="match status" value="1"/>
</dbReference>
<keyword evidence="6 13" id="KW-0479">Metal-binding</keyword>
<dbReference type="GO" id="GO:0004497">
    <property type="term" value="F:monooxygenase activity"/>
    <property type="evidence" value="ECO:0007669"/>
    <property type="project" value="UniProtKB-KW"/>
</dbReference>
<comment type="subcellular location">
    <subcellularLocation>
        <location evidence="1">Membrane</location>
    </subcellularLocation>
</comment>
<evidence type="ECO:0000256" key="9">
    <source>
        <dbReference type="ARBA" id="ARBA00023004"/>
    </source>
</evidence>
<protein>
    <submittedName>
        <fullName evidence="16">CYP866B10</fullName>
    </submittedName>
</protein>
<dbReference type="InterPro" id="IPR002401">
    <property type="entry name" value="Cyt_P450_E_grp-I"/>
</dbReference>
<dbReference type="GO" id="GO:0016020">
    <property type="term" value="C:membrane"/>
    <property type="evidence" value="ECO:0007669"/>
    <property type="project" value="UniProtKB-SubCell"/>
</dbReference>
<evidence type="ECO:0000256" key="11">
    <source>
        <dbReference type="ARBA" id="ARBA00023059"/>
    </source>
</evidence>
<evidence type="ECO:0000313" key="16">
    <source>
        <dbReference type="EMBL" id="ATG29954.1"/>
    </source>
</evidence>
<dbReference type="GO" id="GO:0005506">
    <property type="term" value="F:iron ion binding"/>
    <property type="evidence" value="ECO:0007669"/>
    <property type="project" value="InterPro"/>
</dbReference>
<name>A0A291FB02_TAXCH</name>
<dbReference type="PROSITE" id="PS00086">
    <property type="entry name" value="CYTOCHROME_P450"/>
    <property type="match status" value="1"/>
</dbReference>
<evidence type="ECO:0000256" key="3">
    <source>
        <dbReference type="ARBA" id="ARBA00010617"/>
    </source>
</evidence>
<feature type="transmembrane region" description="Helical" evidence="15">
    <location>
        <begin position="7"/>
        <end position="30"/>
    </location>
</feature>
<dbReference type="FunFam" id="1.10.630.10:FF:000029">
    <property type="entry name" value="Cytochrome P450 734A1"/>
    <property type="match status" value="1"/>
</dbReference>
<dbReference type="GO" id="GO:0042617">
    <property type="term" value="P:paclitaxel biosynthetic process"/>
    <property type="evidence" value="ECO:0007669"/>
    <property type="project" value="UniProtKB-UniPathway"/>
</dbReference>
<evidence type="ECO:0000256" key="5">
    <source>
        <dbReference type="ARBA" id="ARBA00022692"/>
    </source>
</evidence>
<comment type="cofactor">
    <cofactor evidence="13">
        <name>heme</name>
        <dbReference type="ChEBI" id="CHEBI:30413"/>
    </cofactor>
</comment>
<dbReference type="InterPro" id="IPR050665">
    <property type="entry name" value="Cytochrome_P450_Monooxygen"/>
</dbReference>
<keyword evidence="4 13" id="KW-0349">Heme</keyword>
<keyword evidence="7 15" id="KW-1133">Transmembrane helix</keyword>
<proteinExistence type="evidence at transcript level"/>
<dbReference type="SUPFAM" id="SSF48264">
    <property type="entry name" value="Cytochrome P450"/>
    <property type="match status" value="1"/>
</dbReference>
<dbReference type="PANTHER" id="PTHR24282">
    <property type="entry name" value="CYTOCHROME P450 FAMILY MEMBER"/>
    <property type="match status" value="1"/>
</dbReference>
<reference evidence="16" key="1">
    <citation type="journal article" date="2017" name="Front. Plant Sci.">
        <title>Transcriptome Assembly and Systematic Identification of Novel Cytochrome P450s in Taxus chinensis.</title>
        <authorList>
            <person name="Liao W."/>
            <person name="Zhao S."/>
            <person name="Zhang M."/>
            <person name="Dong K."/>
            <person name="Chen Y."/>
            <person name="Fu C."/>
            <person name="Yu L."/>
        </authorList>
    </citation>
    <scope>NUCLEOTIDE SEQUENCE</scope>
</reference>
<keyword evidence="9 13" id="KW-0408">Iron</keyword>
<evidence type="ECO:0000256" key="15">
    <source>
        <dbReference type="SAM" id="Phobius"/>
    </source>
</evidence>
<organism evidence="16">
    <name type="scientific">Taxus chinensis</name>
    <name type="common">Chinese yew</name>
    <name type="synonym">Taxus wallichiana var. chinensis</name>
    <dbReference type="NCBI Taxonomy" id="29808"/>
    <lineage>
        <taxon>Eukaryota</taxon>
        <taxon>Viridiplantae</taxon>
        <taxon>Streptophyta</taxon>
        <taxon>Embryophyta</taxon>
        <taxon>Tracheophyta</taxon>
        <taxon>Spermatophyta</taxon>
        <taxon>Pinopsida</taxon>
        <taxon>Pinidae</taxon>
        <taxon>Conifers II</taxon>
        <taxon>Cupressales</taxon>
        <taxon>Taxaceae</taxon>
        <taxon>Taxus</taxon>
    </lineage>
</organism>
<evidence type="ECO:0000256" key="10">
    <source>
        <dbReference type="ARBA" id="ARBA00023033"/>
    </source>
</evidence>
<keyword evidence="8 14" id="KW-0560">Oxidoreductase</keyword>
<comment type="pathway">
    <text evidence="2">Alkaloid biosynthesis; taxol biosynthesis.</text>
</comment>
<evidence type="ECO:0000256" key="1">
    <source>
        <dbReference type="ARBA" id="ARBA00004370"/>
    </source>
</evidence>
<dbReference type="EMBL" id="MF448633">
    <property type="protein sequence ID" value="ATG29954.1"/>
    <property type="molecule type" value="mRNA"/>
</dbReference>
<accession>A0A291FB02</accession>
<dbReference type="InterPro" id="IPR017972">
    <property type="entry name" value="Cyt_P450_CS"/>
</dbReference>
<dbReference type="PRINTS" id="PR00463">
    <property type="entry name" value="EP450I"/>
</dbReference>
<keyword evidence="12 15" id="KW-0472">Membrane</keyword>
<keyword evidence="5 15" id="KW-0812">Transmembrane</keyword>
<dbReference type="Pfam" id="PF00067">
    <property type="entry name" value="p450"/>
    <property type="match status" value="1"/>
</dbReference>
<dbReference type="InterPro" id="IPR036396">
    <property type="entry name" value="Cyt_P450_sf"/>
</dbReference>
<dbReference type="Gene3D" id="1.10.630.10">
    <property type="entry name" value="Cytochrome P450"/>
    <property type="match status" value="1"/>
</dbReference>
<evidence type="ECO:0000256" key="13">
    <source>
        <dbReference type="PIRSR" id="PIRSR602401-1"/>
    </source>
</evidence>
<keyword evidence="11" id="KW-0876">Taxol biosynthesis</keyword>